<proteinExistence type="predicted"/>
<gene>
    <name evidence="1" type="ORF">B0H17DRAFT_1147199</name>
</gene>
<protein>
    <submittedName>
        <fullName evidence="1">Uncharacterized protein</fullName>
    </submittedName>
</protein>
<comment type="caution">
    <text evidence="1">The sequence shown here is derived from an EMBL/GenBank/DDBJ whole genome shotgun (WGS) entry which is preliminary data.</text>
</comment>
<dbReference type="Proteomes" id="UP001221757">
    <property type="component" value="Unassembled WGS sequence"/>
</dbReference>
<dbReference type="AlphaFoldDB" id="A0AAD7G426"/>
<sequence length="152" mass="17082">MQSTYFSGMNFYLRPMAAGSRPFSSEAYLMYLMCLMGKKHMQFEDLTSDEEGCPDTRKHMAMLRLHEGSRQGDESHQVNFHLFGNSVRVIKQFSPRRSRARREDSLMSSLSSGPIASAEISRHPILESCRSLRLVCGSSAGSSRPGKRAQKG</sequence>
<accession>A0AAD7G426</accession>
<evidence type="ECO:0000313" key="2">
    <source>
        <dbReference type="Proteomes" id="UP001221757"/>
    </source>
</evidence>
<keyword evidence="2" id="KW-1185">Reference proteome</keyword>
<reference evidence="1" key="1">
    <citation type="submission" date="2023-03" db="EMBL/GenBank/DDBJ databases">
        <title>Massive genome expansion in bonnet fungi (Mycena s.s.) driven by repeated elements and novel gene families across ecological guilds.</title>
        <authorList>
            <consortium name="Lawrence Berkeley National Laboratory"/>
            <person name="Harder C.B."/>
            <person name="Miyauchi S."/>
            <person name="Viragh M."/>
            <person name="Kuo A."/>
            <person name="Thoen E."/>
            <person name="Andreopoulos B."/>
            <person name="Lu D."/>
            <person name="Skrede I."/>
            <person name="Drula E."/>
            <person name="Henrissat B."/>
            <person name="Morin E."/>
            <person name="Kohler A."/>
            <person name="Barry K."/>
            <person name="LaButti K."/>
            <person name="Morin E."/>
            <person name="Salamov A."/>
            <person name="Lipzen A."/>
            <person name="Mereny Z."/>
            <person name="Hegedus B."/>
            <person name="Baldrian P."/>
            <person name="Stursova M."/>
            <person name="Weitz H."/>
            <person name="Taylor A."/>
            <person name="Grigoriev I.V."/>
            <person name="Nagy L.G."/>
            <person name="Martin F."/>
            <person name="Kauserud H."/>
        </authorList>
    </citation>
    <scope>NUCLEOTIDE SEQUENCE</scope>
    <source>
        <strain evidence="1">CBHHK067</strain>
    </source>
</reference>
<name>A0AAD7G426_MYCRO</name>
<evidence type="ECO:0000313" key="1">
    <source>
        <dbReference type="EMBL" id="KAJ7653011.1"/>
    </source>
</evidence>
<organism evidence="1 2">
    <name type="scientific">Mycena rosella</name>
    <name type="common">Pink bonnet</name>
    <name type="synonym">Agaricus rosellus</name>
    <dbReference type="NCBI Taxonomy" id="1033263"/>
    <lineage>
        <taxon>Eukaryota</taxon>
        <taxon>Fungi</taxon>
        <taxon>Dikarya</taxon>
        <taxon>Basidiomycota</taxon>
        <taxon>Agaricomycotina</taxon>
        <taxon>Agaricomycetes</taxon>
        <taxon>Agaricomycetidae</taxon>
        <taxon>Agaricales</taxon>
        <taxon>Marasmiineae</taxon>
        <taxon>Mycenaceae</taxon>
        <taxon>Mycena</taxon>
    </lineage>
</organism>
<dbReference type="EMBL" id="JARKIE010000339">
    <property type="protein sequence ID" value="KAJ7653011.1"/>
    <property type="molecule type" value="Genomic_DNA"/>
</dbReference>